<sequence>MSNLQANWKKWKPRLVAAGAGGFAAAVVVVMIGIIIGPGDTAATNETRPSRDSSQSTDSDKPAPEQEAEEAVQELAAAPTLGDDGFASMEVTTDPRVAAASAAQVLMSADTKKIEWVEDFRKESLSRVMRPSSDYVGPGDGLQVKAFGGDTYYGDELIDRAPEMLATEKYSPDGWWWLLGDTQSFGGFASYGASLTSRAIEVYDQEEMEEYSGGSYWTKPSDQITVDIDPEASFELYWVRVETATDAGEGATTQRYPVALAVYCDPPADGGVCGVTSLMTRYPDGWKTSY</sequence>
<name>A0ABS5M5C1_9MICO</name>
<reference evidence="3 4" key="1">
    <citation type="submission" date="2021-02" db="EMBL/GenBank/DDBJ databases">
        <title>Draft genome and description of Leucobacter sp nov strain Marseille-Q4368.</title>
        <authorList>
            <person name="Boxberger M."/>
            <person name="La Scola B."/>
        </authorList>
    </citation>
    <scope>NUCLEOTIDE SEQUENCE [LARGE SCALE GENOMIC DNA]</scope>
    <source>
        <strain evidence="3 4">Marseille-Q4368</strain>
    </source>
</reference>
<evidence type="ECO:0000256" key="2">
    <source>
        <dbReference type="SAM" id="Phobius"/>
    </source>
</evidence>
<keyword evidence="2" id="KW-0812">Transmembrane</keyword>
<accession>A0ABS5M5C1</accession>
<feature type="transmembrane region" description="Helical" evidence="2">
    <location>
        <begin position="15"/>
        <end position="36"/>
    </location>
</feature>
<feature type="region of interest" description="Disordered" evidence="1">
    <location>
        <begin position="40"/>
        <end position="69"/>
    </location>
</feature>
<evidence type="ECO:0000256" key="1">
    <source>
        <dbReference type="SAM" id="MobiDB-lite"/>
    </source>
</evidence>
<organism evidence="3 4">
    <name type="scientific">Leucobacter manosquensis</name>
    <dbReference type="NCBI Taxonomy" id="2810611"/>
    <lineage>
        <taxon>Bacteria</taxon>
        <taxon>Bacillati</taxon>
        <taxon>Actinomycetota</taxon>
        <taxon>Actinomycetes</taxon>
        <taxon>Micrococcales</taxon>
        <taxon>Microbacteriaceae</taxon>
        <taxon>Leucobacter</taxon>
    </lineage>
</organism>
<evidence type="ECO:0000313" key="3">
    <source>
        <dbReference type="EMBL" id="MBS3182357.1"/>
    </source>
</evidence>
<dbReference type="Proteomes" id="UP000811492">
    <property type="component" value="Unassembled WGS sequence"/>
</dbReference>
<dbReference type="EMBL" id="JAFEVO010000001">
    <property type="protein sequence ID" value="MBS3182357.1"/>
    <property type="molecule type" value="Genomic_DNA"/>
</dbReference>
<feature type="compositionally biased region" description="Polar residues" evidence="1">
    <location>
        <begin position="42"/>
        <end position="57"/>
    </location>
</feature>
<proteinExistence type="predicted"/>
<evidence type="ECO:0000313" key="4">
    <source>
        <dbReference type="Proteomes" id="UP000811492"/>
    </source>
</evidence>
<dbReference type="RefSeq" id="WP_211649345.1">
    <property type="nucleotide sequence ID" value="NZ_JAFEVO010000001.1"/>
</dbReference>
<keyword evidence="2" id="KW-0472">Membrane</keyword>
<comment type="caution">
    <text evidence="3">The sequence shown here is derived from an EMBL/GenBank/DDBJ whole genome shotgun (WGS) entry which is preliminary data.</text>
</comment>
<keyword evidence="2" id="KW-1133">Transmembrane helix</keyword>
<protein>
    <submittedName>
        <fullName evidence="3">Uncharacterized protein</fullName>
    </submittedName>
</protein>
<gene>
    <name evidence="3" type="ORF">JSQ98_09160</name>
</gene>
<keyword evidence="4" id="KW-1185">Reference proteome</keyword>